<name>A0ABS2TW46_9ACTN</name>
<comment type="caution">
    <text evidence="3">The sequence shown here is derived from an EMBL/GenBank/DDBJ whole genome shotgun (WGS) entry which is preliminary data.</text>
</comment>
<keyword evidence="2" id="KW-0732">Signal</keyword>
<dbReference type="Proteomes" id="UP000749040">
    <property type="component" value="Unassembled WGS sequence"/>
</dbReference>
<gene>
    <name evidence="3" type="ORF">ITX44_16820</name>
</gene>
<feature type="chain" id="PRO_5046188359" evidence="2">
    <location>
        <begin position="35"/>
        <end position="660"/>
    </location>
</feature>
<proteinExistence type="predicted"/>
<reference evidence="3 4" key="1">
    <citation type="submission" date="2021-01" db="EMBL/GenBank/DDBJ databases">
        <title>Streptomyces acididurans sp. nov., isolated from a peat swamp forest soil.</title>
        <authorList>
            <person name="Chantavorakit T."/>
            <person name="Duangmal K."/>
        </authorList>
    </citation>
    <scope>NUCLEOTIDE SEQUENCE [LARGE SCALE GENOMIC DNA]</scope>
    <source>
        <strain evidence="3 4">KK5PA1</strain>
    </source>
</reference>
<sequence>MKRPIPLIGHRRSPLWALGLAAACGLFVVPASHAQDAAPAAFTRTPAAPAAAANCRVTLLGGIKATVTPNGARLADPAAAAGLTMLSYRSGGHQYLVPSYVAAQAGTKNLAGYDTTALAQQACGADAFAPAGAQTAPAGHGAYTMARLTTHVIATTGRPGGGIVLLINADHTTYADQAFGVVGGTVKVSVPTGHYEAVFYDGSHVTVAPEVTVTDGTGITLDARTATHTIPAPTTPRPATLTNSELSLYRSDGTASGDAGAPVLQLLQTGSAPFGDTINTTTGVKYGRFEAVTTADLASPAGTAQPYAYHIANTYDHLPSSYSTSVDPSSLATVTRTYSAPAAATGIDILADNVTPVWAARAGTQTLTSFEVFTPGTVRTEYFSQPAGLDWRTQFEDEQTAVTFTGKDTVYRPGTRSSETWQAGAPHPSTQLDTGTGAVNCGACASADAMSFFIGSDGDSNPGTIGQGFDETSTVTLDRDGKLLATGTGGLFGVGVPVPSGRATYRLEEQTARNSGTLSPSTDTMWTFTADPGKGKALPDRVHCAGLTGSCAALPLLFAATDTDADVQHRLTAGRHTVDLHVTHEQYANAPAVTGARLQVSYDGGKNWQSLRVTGSNGTYRADYTVPAGAVGGTVSFELAAWDDLGNRIDQVLPSAYGVR</sequence>
<evidence type="ECO:0000313" key="4">
    <source>
        <dbReference type="Proteomes" id="UP000749040"/>
    </source>
</evidence>
<evidence type="ECO:0000256" key="1">
    <source>
        <dbReference type="SAM" id="MobiDB-lite"/>
    </source>
</evidence>
<evidence type="ECO:0000313" key="3">
    <source>
        <dbReference type="EMBL" id="MBM9506183.1"/>
    </source>
</evidence>
<keyword evidence="4" id="KW-1185">Reference proteome</keyword>
<feature type="signal peptide" evidence="2">
    <location>
        <begin position="1"/>
        <end position="34"/>
    </location>
</feature>
<dbReference type="RefSeq" id="WP_205358045.1">
    <property type="nucleotide sequence ID" value="NZ_JADKYB010000008.1"/>
</dbReference>
<dbReference type="EMBL" id="JADKYB010000008">
    <property type="protein sequence ID" value="MBM9506183.1"/>
    <property type="molecule type" value="Genomic_DNA"/>
</dbReference>
<dbReference type="PROSITE" id="PS51257">
    <property type="entry name" value="PROKAR_LIPOPROTEIN"/>
    <property type="match status" value="1"/>
</dbReference>
<feature type="region of interest" description="Disordered" evidence="1">
    <location>
        <begin position="413"/>
        <end position="432"/>
    </location>
</feature>
<evidence type="ECO:0000256" key="2">
    <source>
        <dbReference type="SAM" id="SignalP"/>
    </source>
</evidence>
<protein>
    <submittedName>
        <fullName evidence="3">Uncharacterized protein</fullName>
    </submittedName>
</protein>
<organism evidence="3 4">
    <name type="scientific">Actinacidiphila acididurans</name>
    <dbReference type="NCBI Taxonomy" id="2784346"/>
    <lineage>
        <taxon>Bacteria</taxon>
        <taxon>Bacillati</taxon>
        <taxon>Actinomycetota</taxon>
        <taxon>Actinomycetes</taxon>
        <taxon>Kitasatosporales</taxon>
        <taxon>Streptomycetaceae</taxon>
        <taxon>Actinacidiphila</taxon>
    </lineage>
</organism>
<accession>A0ABS2TW46</accession>